<keyword evidence="4" id="KW-1185">Reference proteome</keyword>
<dbReference type="RefSeq" id="WP_378520408.1">
    <property type="nucleotide sequence ID" value="NZ_CBCSDI010000018.1"/>
</dbReference>
<dbReference type="Proteomes" id="UP001589698">
    <property type="component" value="Unassembled WGS sequence"/>
</dbReference>
<evidence type="ECO:0000259" key="1">
    <source>
        <dbReference type="Pfam" id="PF13280"/>
    </source>
</evidence>
<evidence type="ECO:0000313" key="3">
    <source>
        <dbReference type="EMBL" id="MFC0224628.1"/>
    </source>
</evidence>
<dbReference type="InterPro" id="IPR026881">
    <property type="entry name" value="WYL_dom"/>
</dbReference>
<dbReference type="InterPro" id="IPR051534">
    <property type="entry name" value="CBASS_pafABC_assoc_protein"/>
</dbReference>
<dbReference type="InterPro" id="IPR057727">
    <property type="entry name" value="WCX_dom"/>
</dbReference>
<gene>
    <name evidence="3" type="ORF">ACFFJG_19220</name>
</gene>
<comment type="caution">
    <text evidence="3">The sequence shown here is derived from an EMBL/GenBank/DDBJ whole genome shotgun (WGS) entry which is preliminary data.</text>
</comment>
<feature type="domain" description="WYL" evidence="1">
    <location>
        <begin position="149"/>
        <end position="213"/>
    </location>
</feature>
<accession>A0ABV6E6L1</accession>
<protein>
    <submittedName>
        <fullName evidence="3">Helix-turn-helix transcriptional regulator</fullName>
    </submittedName>
</protein>
<dbReference type="Pfam" id="PF13280">
    <property type="entry name" value="WYL"/>
    <property type="match status" value="1"/>
</dbReference>
<dbReference type="EMBL" id="JBHLXH010000003">
    <property type="protein sequence ID" value="MFC0224628.1"/>
    <property type="molecule type" value="Genomic_DNA"/>
</dbReference>
<reference evidence="3 4" key="1">
    <citation type="submission" date="2024-09" db="EMBL/GenBank/DDBJ databases">
        <authorList>
            <person name="Sun Q."/>
            <person name="Mori K."/>
        </authorList>
    </citation>
    <scope>NUCLEOTIDE SEQUENCE [LARGE SCALE GENOMIC DNA]</scope>
    <source>
        <strain evidence="3 4">CCM 8654</strain>
    </source>
</reference>
<dbReference type="PROSITE" id="PS52050">
    <property type="entry name" value="WYL"/>
    <property type="match status" value="1"/>
</dbReference>
<evidence type="ECO:0000259" key="2">
    <source>
        <dbReference type="Pfam" id="PF25583"/>
    </source>
</evidence>
<sequence>MAQPRAERLMNLHILLLGAKRFVGKDAIREAVYPEHPRGPAGDEAFERAFERDKDALRQIGAVIEVGSADAFFDDEIGYRIPTEQTSLPELRFEPDEAAVLGLAAQVWQQATLAKATGRALAKLKGQGVEIDPSRLEVVAPSISADEPAFEPLWDAVGKRRQVSFPYQRSGDTAPTQRRVRPWGLARSSGRWYVVGFDVDRGAERVFRLSRIVGPVRATGKSGAYDVPAGTDVRELARRLSPTYPSARAELHVRQGTGVGLRRRAEQVRPLDERRGWDVVTVEGPVHELADEVLTYGADVVVVGPQELRDEVVARLRSVAAAVPAAGPADGGAA</sequence>
<dbReference type="PANTHER" id="PTHR34580:SF3">
    <property type="entry name" value="PROTEIN PAFB"/>
    <property type="match status" value="1"/>
</dbReference>
<evidence type="ECO:0000313" key="4">
    <source>
        <dbReference type="Proteomes" id="UP001589698"/>
    </source>
</evidence>
<name>A0ABV6E6L1_9ACTN</name>
<dbReference type="Pfam" id="PF25583">
    <property type="entry name" value="WCX"/>
    <property type="match status" value="1"/>
</dbReference>
<dbReference type="PANTHER" id="PTHR34580">
    <property type="match status" value="1"/>
</dbReference>
<organism evidence="3 4">
    <name type="scientific">Nocardioides zeicaulis</name>
    <dbReference type="NCBI Taxonomy" id="1776857"/>
    <lineage>
        <taxon>Bacteria</taxon>
        <taxon>Bacillati</taxon>
        <taxon>Actinomycetota</taxon>
        <taxon>Actinomycetes</taxon>
        <taxon>Propionibacteriales</taxon>
        <taxon>Nocardioidaceae</taxon>
        <taxon>Nocardioides</taxon>
    </lineage>
</organism>
<proteinExistence type="predicted"/>
<feature type="domain" description="WCX" evidence="2">
    <location>
        <begin position="248"/>
        <end position="319"/>
    </location>
</feature>